<dbReference type="RefSeq" id="WP_064859055.1">
    <property type="nucleotide sequence ID" value="NZ_LZSF01000130.1"/>
</dbReference>
<dbReference type="EMBL" id="LZSF01000130">
    <property type="protein sequence ID" value="OBA87128.1"/>
    <property type="molecule type" value="Genomic_DNA"/>
</dbReference>
<sequence length="169" mass="18325">MSTDISADAAPENETPSAATDPDTPVEAPSVAAEPPEVDSGIEGPDDGNGNREAAKYRRKLRETEAERDTLVQRLESMQRAEAERLAGEHLAKGVALWLGDTALADLLNGDGNVDPDKVAHRASQVRDEFGLYPPNRKQNVVPREGENPQAGRRSTRDQMINAVMGFHD</sequence>
<accession>A0A1A0MQR5</accession>
<gene>
    <name evidence="2" type="ORF">A5642_20550</name>
</gene>
<feature type="region of interest" description="Disordered" evidence="1">
    <location>
        <begin position="134"/>
        <end position="156"/>
    </location>
</feature>
<evidence type="ECO:0000256" key="1">
    <source>
        <dbReference type="SAM" id="MobiDB-lite"/>
    </source>
</evidence>
<protein>
    <recommendedName>
        <fullName evidence="4">Scaffolding protein</fullName>
    </recommendedName>
</protein>
<name>A0A1A0MQR5_MYCMU</name>
<feature type="region of interest" description="Disordered" evidence="1">
    <location>
        <begin position="1"/>
        <end position="67"/>
    </location>
</feature>
<proteinExistence type="predicted"/>
<reference evidence="2 3" key="1">
    <citation type="submission" date="2016-06" db="EMBL/GenBank/DDBJ databases">
        <authorList>
            <person name="Kjaerup R.B."/>
            <person name="Dalgaard T.S."/>
            <person name="Juul-Madsen H.R."/>
        </authorList>
    </citation>
    <scope>NUCLEOTIDE SEQUENCE [LARGE SCALE GENOMIC DNA]</scope>
    <source>
        <strain evidence="2 3">1199456.5</strain>
    </source>
</reference>
<dbReference type="AlphaFoldDB" id="A0A1A0MQR5"/>
<feature type="compositionally biased region" description="Low complexity" evidence="1">
    <location>
        <begin position="25"/>
        <end position="35"/>
    </location>
</feature>
<evidence type="ECO:0000313" key="2">
    <source>
        <dbReference type="EMBL" id="OBA87128.1"/>
    </source>
</evidence>
<evidence type="ECO:0000313" key="3">
    <source>
        <dbReference type="Proteomes" id="UP000093962"/>
    </source>
</evidence>
<dbReference type="Proteomes" id="UP000093962">
    <property type="component" value="Unassembled WGS sequence"/>
</dbReference>
<comment type="caution">
    <text evidence="2">The sequence shown here is derived from an EMBL/GenBank/DDBJ whole genome shotgun (WGS) entry which is preliminary data.</text>
</comment>
<dbReference type="OrthoDB" id="4641812at2"/>
<feature type="compositionally biased region" description="Basic and acidic residues" evidence="1">
    <location>
        <begin position="49"/>
        <end position="67"/>
    </location>
</feature>
<organism evidence="2 3">
    <name type="scientific">Mycolicibacterium mucogenicum</name>
    <name type="common">Mycobacterium mucogenicum</name>
    <dbReference type="NCBI Taxonomy" id="56689"/>
    <lineage>
        <taxon>Bacteria</taxon>
        <taxon>Bacillati</taxon>
        <taxon>Actinomycetota</taxon>
        <taxon>Actinomycetes</taxon>
        <taxon>Mycobacteriales</taxon>
        <taxon>Mycobacteriaceae</taxon>
        <taxon>Mycolicibacterium</taxon>
    </lineage>
</organism>
<evidence type="ECO:0008006" key="4">
    <source>
        <dbReference type="Google" id="ProtNLM"/>
    </source>
</evidence>